<evidence type="ECO:0000256" key="1">
    <source>
        <dbReference type="ARBA" id="ARBA00002190"/>
    </source>
</evidence>
<keyword evidence="5 6" id="KW-0233">DNA recombination</keyword>
<dbReference type="Proteomes" id="UP000007039">
    <property type="component" value="Chromosome"/>
</dbReference>
<proteinExistence type="inferred from homology"/>
<evidence type="ECO:0000256" key="6">
    <source>
        <dbReference type="RuleBase" id="RU365089"/>
    </source>
</evidence>
<evidence type="ECO:0000256" key="3">
    <source>
        <dbReference type="ARBA" id="ARBA00022578"/>
    </source>
</evidence>
<dbReference type="GO" id="GO:0004803">
    <property type="term" value="F:transposase activity"/>
    <property type="evidence" value="ECO:0007669"/>
    <property type="project" value="UniProtKB-UniRule"/>
</dbReference>
<dbReference type="NCBIfam" id="NF033543">
    <property type="entry name" value="transpos_IS256"/>
    <property type="match status" value="1"/>
</dbReference>
<dbReference type="RefSeq" id="WP_013450243.1">
    <property type="nucleotide sequence ID" value="NC_014758.1"/>
</dbReference>
<dbReference type="Pfam" id="PF00872">
    <property type="entry name" value="Transposase_mut"/>
    <property type="match status" value="1"/>
</dbReference>
<gene>
    <name evidence="7" type="ordered locus">Calni_0111</name>
    <name evidence="8" type="ordered locus">Calni_0523</name>
</gene>
<dbReference type="OrthoDB" id="9779930at2"/>
<dbReference type="GO" id="GO:0006313">
    <property type="term" value="P:DNA transposition"/>
    <property type="evidence" value="ECO:0007669"/>
    <property type="project" value="UniProtKB-UniRule"/>
</dbReference>
<dbReference type="KEGG" id="cni:Calni_0111"/>
<evidence type="ECO:0000256" key="2">
    <source>
        <dbReference type="ARBA" id="ARBA00010961"/>
    </source>
</evidence>
<dbReference type="InterPro" id="IPR001207">
    <property type="entry name" value="Transposase_mutator"/>
</dbReference>
<dbReference type="EMBL" id="CP002347">
    <property type="protein sequence ID" value="ADR18436.1"/>
    <property type="molecule type" value="Genomic_DNA"/>
</dbReference>
<keyword evidence="4 6" id="KW-0238">DNA-binding</keyword>
<dbReference type="GO" id="GO:0003677">
    <property type="term" value="F:DNA binding"/>
    <property type="evidence" value="ECO:0007669"/>
    <property type="project" value="UniProtKB-UniRule"/>
</dbReference>
<evidence type="ECO:0000313" key="8">
    <source>
        <dbReference type="EMBL" id="ADR18436.1"/>
    </source>
</evidence>
<evidence type="ECO:0000313" key="9">
    <source>
        <dbReference type="Proteomes" id="UP000007039"/>
    </source>
</evidence>
<dbReference type="KEGG" id="cni:Calni_0523"/>
<dbReference type="HOGENOM" id="CLU_036805_2_0_0"/>
<evidence type="ECO:0000313" key="7">
    <source>
        <dbReference type="EMBL" id="ADR18026.1"/>
    </source>
</evidence>
<sequence>MSNSKLNKTEVLNNVDFKELSKTCRSQEDLSSLTKEFMKNMIENILKSELEEHLEESEKNSKNGYYKKTVRSDAGSLELDIPRDRACEYEPKLILKGKRTISGIDEKIISLYSRGMSLRDIEKQVNDMYGVEMSDSLISRILDKIAPEISAWQSRTLESIYAIVYMDAMVFKVKDDNGYYRNKSLHFAIGITLEGKKDLLGMWLTNNEGAKFWLSVVTDLKNRGVEDILIASVDGLRGFSEAINSVFPKTIVQRCIIHQIRYSLKYVGSKYQKEFMSDLKRVYKAPTKSAAEDALEDLSAKWGEKYPMVINSWKTNWAELSTYFEYSEPIRRIIYTTNTVEGFNRQIRKITKSKGGFTNDDALFKIVFLVYKDISKKWDKAISNWAEIMSQLSIVFNERIAGHLS</sequence>
<name>E4TF97_CALNY</name>
<organism evidence="8 9">
    <name type="scientific">Calditerrivibrio nitroreducens (strain DSM 19672 / NBRC 101217 / Yu37-1)</name>
    <dbReference type="NCBI Taxonomy" id="768670"/>
    <lineage>
        <taxon>Bacteria</taxon>
        <taxon>Pseudomonadati</taxon>
        <taxon>Deferribacterota</taxon>
        <taxon>Deferribacteres</taxon>
        <taxon>Deferribacterales</taxon>
        <taxon>Calditerrivibrionaceae</taxon>
    </lineage>
</organism>
<dbReference type="STRING" id="768670.Calni_0111"/>
<dbReference type="EMBL" id="CP002347">
    <property type="protein sequence ID" value="ADR18026.1"/>
    <property type="molecule type" value="Genomic_DNA"/>
</dbReference>
<comment type="similarity">
    <text evidence="2 6">Belongs to the transposase mutator family.</text>
</comment>
<keyword evidence="6" id="KW-0814">Transposable element</keyword>
<reference key="1">
    <citation type="submission" date="2010-11" db="EMBL/GenBank/DDBJ databases">
        <title>The complete genome of chromosome of Calditerrivibrio nitroreducens DSM 19672.</title>
        <authorList>
            <consortium name="US DOE Joint Genome Institute (JGI-PGF)"/>
            <person name="Lucas S."/>
            <person name="Copeland A."/>
            <person name="Lapidus A."/>
            <person name="Bruce D."/>
            <person name="Goodwin L."/>
            <person name="Pitluck S."/>
            <person name="Kyrpides N."/>
            <person name="Mavromatis K."/>
            <person name="Ivanova N."/>
            <person name="Mikhailova N."/>
            <person name="Zeytun A."/>
            <person name="Brettin T."/>
            <person name="Detter J.C."/>
            <person name="Tapia R."/>
            <person name="Han C."/>
            <person name="Land M."/>
            <person name="Hauser L."/>
            <person name="Markowitz V."/>
            <person name="Cheng J.-F."/>
            <person name="Hugenholtz P."/>
            <person name="Woyke T."/>
            <person name="Wu D."/>
            <person name="Spring S."/>
            <person name="Schroeder M."/>
            <person name="Brambilla E."/>
            <person name="Klenk H.-P."/>
            <person name="Eisen J.A."/>
        </authorList>
    </citation>
    <scope>NUCLEOTIDE SEQUENCE [LARGE SCALE GENOMIC DNA]</scope>
    <source>
        <strain>DSM 19672</strain>
    </source>
</reference>
<comment type="function">
    <text evidence="1 6">Required for the transposition of the insertion element.</text>
</comment>
<dbReference type="AlphaFoldDB" id="E4TF97"/>
<dbReference type="PANTHER" id="PTHR33217:SF8">
    <property type="entry name" value="MUTATOR FAMILY TRANSPOSASE"/>
    <property type="match status" value="1"/>
</dbReference>
<evidence type="ECO:0000256" key="4">
    <source>
        <dbReference type="ARBA" id="ARBA00023125"/>
    </source>
</evidence>
<dbReference type="PANTHER" id="PTHR33217">
    <property type="entry name" value="TRANSPOSASE FOR INSERTION SEQUENCE ELEMENT IS1081"/>
    <property type="match status" value="1"/>
</dbReference>
<dbReference type="PROSITE" id="PS01007">
    <property type="entry name" value="TRANSPOSASE_MUTATOR"/>
    <property type="match status" value="1"/>
</dbReference>
<dbReference type="eggNOG" id="COG3328">
    <property type="taxonomic scope" value="Bacteria"/>
</dbReference>
<reference evidence="8 9" key="2">
    <citation type="journal article" date="2011" name="Stand. Genomic Sci.">
        <title>Complete genome sequence of Calditerrivibrio nitroreducens type strain (Yu37-1).</title>
        <authorList>
            <person name="Pitluck S."/>
            <person name="Sikorski J."/>
            <person name="Zeytun A."/>
            <person name="Lapidus A."/>
            <person name="Nolan M."/>
            <person name="Lucas S."/>
            <person name="Hammon N."/>
            <person name="Deshpande S."/>
            <person name="Cheng J.F."/>
            <person name="Tapia R."/>
            <person name="Han C."/>
            <person name="Goodwin L."/>
            <person name="Liolios K."/>
            <person name="Pagani I."/>
            <person name="Ivanova N."/>
            <person name="Mavromatis K."/>
            <person name="Pati A."/>
            <person name="Chen A."/>
            <person name="Palaniappan K."/>
            <person name="Hauser L."/>
            <person name="Chang Y.J."/>
            <person name="Jeffries C.D."/>
            <person name="Detter J.C."/>
            <person name="Brambilla E."/>
            <person name="Djao O.D."/>
            <person name="Rohde M."/>
            <person name="Spring S."/>
            <person name="Goker M."/>
            <person name="Woyke T."/>
            <person name="Bristow J."/>
            <person name="Eisen J.A."/>
            <person name="Markowitz V."/>
            <person name="Hugenholtz P."/>
            <person name="Kyrpides N.C."/>
            <person name="Klenk H.P."/>
            <person name="Land M."/>
        </authorList>
    </citation>
    <scope>NUCLEOTIDE SEQUENCE [LARGE SCALE GENOMIC DNA]</scope>
    <source>
        <strain evidence="8">DSM 19672</strain>
        <strain evidence="9">DSM 19672 / NBRC 101217 / Yu37-1</strain>
    </source>
</reference>
<protein>
    <recommendedName>
        <fullName evidence="6">Mutator family transposase</fullName>
    </recommendedName>
</protein>
<accession>E4TF97</accession>
<keyword evidence="3 6" id="KW-0815">Transposition</keyword>
<keyword evidence="9" id="KW-1185">Reference proteome</keyword>
<evidence type="ECO:0000256" key="5">
    <source>
        <dbReference type="ARBA" id="ARBA00023172"/>
    </source>
</evidence>